<accession>A0A653K0R3</accession>
<evidence type="ECO:0000313" key="5">
    <source>
        <dbReference type="Proteomes" id="UP000430404"/>
    </source>
</evidence>
<dbReference type="Proteomes" id="UP000233553">
    <property type="component" value="Unassembled WGS sequence"/>
</dbReference>
<evidence type="ECO:0000256" key="1">
    <source>
        <dbReference type="SAM" id="SignalP"/>
    </source>
</evidence>
<evidence type="ECO:0000313" key="4">
    <source>
        <dbReference type="Proteomes" id="UP000233553"/>
    </source>
</evidence>
<gene>
    <name evidence="3" type="ORF">ACI8B_110006</name>
    <name evidence="2" type="ORF">CW311_05725</name>
</gene>
<evidence type="ECO:0000313" key="3">
    <source>
        <dbReference type="EMBL" id="VXA53930.1"/>
    </source>
</evidence>
<dbReference type="Proteomes" id="UP000430404">
    <property type="component" value="Unassembled WGS sequence"/>
</dbReference>
<dbReference type="EMBL" id="PISJ01000010">
    <property type="protein sequence ID" value="PKF34669.1"/>
    <property type="molecule type" value="Genomic_DNA"/>
</dbReference>
<dbReference type="EMBL" id="CABWKZ010000003">
    <property type="protein sequence ID" value="VXA53930.1"/>
    <property type="molecule type" value="Genomic_DNA"/>
</dbReference>
<reference evidence="2 4" key="1">
    <citation type="submission" date="2017-12" db="EMBL/GenBank/DDBJ databases">
        <title>Draft Genome sequences of multiple microbial strains isolated from spacecraft associated surfaces.</title>
        <authorList>
            <person name="Seuylemezian A."/>
            <person name="Vaishampayan P."/>
            <person name="Venkateswaran K."/>
        </authorList>
    </citation>
    <scope>NUCLEOTIDE SEQUENCE [LARGE SCALE GENOMIC DNA]</scope>
    <source>
        <strain evidence="2 4">2P01AA</strain>
    </source>
</reference>
<name>A0A2N0WGX6_9GAMM</name>
<accession>A0A2N0WGX6</accession>
<sequence>MKLAQILLTLWFLSLTSHTFAQLTDVVVPPTVIKTEKENNQARNISRFKLNVYNKVMQAWEQPADSHGQIAAARIWLDDEGNIEKLIVESDHSEMIKTAEKAIKVVAPFTLPEDIDDLSKLKILNIRFKSW</sequence>
<organism evidence="2 4">
    <name type="scientific">Acinetobacter proteolyticus</name>
    <dbReference type="NCBI Taxonomy" id="1776741"/>
    <lineage>
        <taxon>Bacteria</taxon>
        <taxon>Pseudomonadati</taxon>
        <taxon>Pseudomonadota</taxon>
        <taxon>Gammaproteobacteria</taxon>
        <taxon>Moraxellales</taxon>
        <taxon>Moraxellaceae</taxon>
        <taxon>Acinetobacter</taxon>
    </lineage>
</organism>
<proteinExistence type="predicted"/>
<dbReference type="RefSeq" id="WP_101235912.1">
    <property type="nucleotide sequence ID" value="NZ_CP158965.1"/>
</dbReference>
<keyword evidence="1" id="KW-0732">Signal</keyword>
<reference evidence="3 5" key="2">
    <citation type="submission" date="2019-10" db="EMBL/GenBank/DDBJ databases">
        <authorList>
            <person name="Karimi E."/>
        </authorList>
    </citation>
    <scope>NUCLEOTIDE SEQUENCE [LARGE SCALE GENOMIC DNA]</scope>
    <source>
        <strain evidence="3">Acinetobacter sp. 8BE</strain>
    </source>
</reference>
<dbReference type="AlphaFoldDB" id="A0A2N0WGX6"/>
<feature type="signal peptide" evidence="1">
    <location>
        <begin position="1"/>
        <end position="21"/>
    </location>
</feature>
<protein>
    <recommendedName>
        <fullName evidence="6">Energy transducer TonB</fullName>
    </recommendedName>
</protein>
<feature type="chain" id="PRO_5036045220" description="Energy transducer TonB" evidence="1">
    <location>
        <begin position="22"/>
        <end position="131"/>
    </location>
</feature>
<evidence type="ECO:0000313" key="2">
    <source>
        <dbReference type="EMBL" id="PKF34669.1"/>
    </source>
</evidence>
<dbReference type="Gene3D" id="3.30.1150.10">
    <property type="match status" value="1"/>
</dbReference>
<evidence type="ECO:0008006" key="6">
    <source>
        <dbReference type="Google" id="ProtNLM"/>
    </source>
</evidence>